<dbReference type="InterPro" id="IPR050348">
    <property type="entry name" value="Protein-Tyr_Phosphatase"/>
</dbReference>
<feature type="region of interest" description="Disordered" evidence="1">
    <location>
        <begin position="1153"/>
        <end position="1186"/>
    </location>
</feature>
<feature type="domain" description="Tyrosine specific protein phosphatases" evidence="5">
    <location>
        <begin position="1239"/>
        <end position="1310"/>
    </location>
</feature>
<dbReference type="SMART" id="SM00404">
    <property type="entry name" value="PTPc_motif"/>
    <property type="match status" value="1"/>
</dbReference>
<feature type="signal peptide" evidence="3">
    <location>
        <begin position="1"/>
        <end position="35"/>
    </location>
</feature>
<dbReference type="PROSITE" id="PS50055">
    <property type="entry name" value="TYR_PHOSPHATASE_PTP"/>
    <property type="match status" value="1"/>
</dbReference>
<dbReference type="Gene3D" id="3.90.190.10">
    <property type="entry name" value="Protein tyrosine phosphatase superfamily"/>
    <property type="match status" value="1"/>
</dbReference>
<dbReference type="GO" id="GO:0048666">
    <property type="term" value="P:neuron development"/>
    <property type="evidence" value="ECO:0007669"/>
    <property type="project" value="UniProtKB-ARBA"/>
</dbReference>
<feature type="compositionally biased region" description="Low complexity" evidence="1">
    <location>
        <begin position="1155"/>
        <end position="1173"/>
    </location>
</feature>
<feature type="region of interest" description="Disordered" evidence="1">
    <location>
        <begin position="724"/>
        <end position="815"/>
    </location>
</feature>
<dbReference type="PROSITE" id="PS50056">
    <property type="entry name" value="TYR_PHOSPHATASE_2"/>
    <property type="match status" value="1"/>
</dbReference>
<dbReference type="InterPro" id="IPR029021">
    <property type="entry name" value="Prot-tyrosine_phosphatase-like"/>
</dbReference>
<sequence length="1330" mass="145128">MRWRNAKSKMASTIPLTALVAVTLAALLCQHAVQGGIIVKRQAAALGQDEEQQQQLTTVAPQMTTVAAIDEREETSTEAAPTTRTISFERDVEALTKEIEFGYDSENREASVEQASVAELTRVDPTAVTTEVPAEEDEVATSVQPVVVSAEVNSSKEEPTKLEDNSVTARSGANDISAELEEATTTAAAAAAAEVTTTLPGSDSEVEAQTDVGSGAVAIEYQTEARHAMIDVEEFKPVKEASLPRFELERYTSASNFSEGGISLEEARAERDQFFATTELPEAATTTAESLEPADSVTQLVFTEHNELVPGLEGKNHTIERNRTVRVEKAEVERTDYEVVSNEVRNQTVGGKGGKKGKFLDQFGATEDNDINGAVWALAGMRMVDRASSKAGEATEGSVEVVRDDSENVVANNTLKQLMDWAAIMQAADFANTSAFVRPTSGEVEVKSELKDRRKYANKTPSELDAMSEENRITSVVTEVVPEASVEVTTVVAPKVEVSSTTEAAADDDLEDFKFEDRSRVMTTKRPELTNFIQETTTAFNVRTEEAMTTMRPTRNYEVSENVDETEKFALPGRSTTTGRSEISTIYEDMPVTTYSPASPVAKRTDATTEALIPTTFESMRAVITRRPAVTTTLEPRSAEETTLWMTTMITTTTTTMAPTTTTEANEPVVNLQDVASAETDLNSVNQTNNDIVMTTTTTTTEAAVSIIPQQSTVLPTVVEFRPSQETTDISSSPTEQSEEMPTNPNQPVQVDDKSVYDTVSETTLNPVPEPEPSAAPEPEPTASPEPTVTTTRRSIERQMTTTTTELSEEESVTEEDYVELNASTIVANVNSSKAPLDAQNVTEQTAPAEREEEGSGVVVAVVTSLVVVIVVLLLIAAYLIFRKRQAQVSYGQRCRPVGLDAYSLDNVSVYNSVRRGKGGNTMRMSKRSYGNSAFEDPGLKTNPLTVAELANIIQNKTAIYDEFKEIPNVTARADEVPEGCEDKNRYANVVPLPETRVHLKRINDDEKTEYINANFVKGPKDSSNYYIACQAPMENTINDFWRMIWEQNSKVIIMATDLSENGVEKCAEYLPPSVVLDNNRTFGDFQLTLKNRENKEKYTISTVHLRNTQTNTWREIMHFWYQWPDTGVPIDESSIIAMLLEARSYSRLAPAEMAESTPANTTSTTTTNTASNGGLGRDNMGMGGMNGITSIAEEDSTSQLDSSLVSSLNVDSSNNNVVGGGGGKTASEPPSSLMTNGTNTMDKHKSLQRTQGPITVHCSPGTGRTGTIIACDVALRAVEIPPRNVDVPHIVYYVRRGRASAVRTREQYELIYRVANVYATKLTGPTIET</sequence>
<evidence type="ECO:0000256" key="3">
    <source>
        <dbReference type="SAM" id="SignalP"/>
    </source>
</evidence>
<dbReference type="PROSITE" id="PS00383">
    <property type="entry name" value="TYR_PHOSPHATASE_1"/>
    <property type="match status" value="1"/>
</dbReference>
<feature type="transmembrane region" description="Helical" evidence="2">
    <location>
        <begin position="858"/>
        <end position="882"/>
    </location>
</feature>
<keyword evidence="2" id="KW-1133">Transmembrane helix</keyword>
<dbReference type="SUPFAM" id="SSF52799">
    <property type="entry name" value="(Phosphotyrosine protein) phosphatases II"/>
    <property type="match status" value="1"/>
</dbReference>
<dbReference type="InterPro" id="IPR003595">
    <property type="entry name" value="Tyr_Pase_cat"/>
</dbReference>
<dbReference type="InterPro" id="IPR016130">
    <property type="entry name" value="Tyr_Pase_AS"/>
</dbReference>
<organism evidence="6">
    <name type="scientific">Culex tarsalis</name>
    <name type="common">Encephalitis mosquito</name>
    <dbReference type="NCBI Taxonomy" id="7177"/>
    <lineage>
        <taxon>Eukaryota</taxon>
        <taxon>Metazoa</taxon>
        <taxon>Ecdysozoa</taxon>
        <taxon>Arthropoda</taxon>
        <taxon>Hexapoda</taxon>
        <taxon>Insecta</taxon>
        <taxon>Pterygota</taxon>
        <taxon>Neoptera</taxon>
        <taxon>Endopterygota</taxon>
        <taxon>Diptera</taxon>
        <taxon>Nematocera</taxon>
        <taxon>Culicoidea</taxon>
        <taxon>Culicidae</taxon>
        <taxon>Culicinae</taxon>
        <taxon>Culicini</taxon>
        <taxon>Culex</taxon>
        <taxon>Culex</taxon>
    </lineage>
</organism>
<feature type="compositionally biased region" description="Gly residues" evidence="1">
    <location>
        <begin position="1174"/>
        <end position="1186"/>
    </location>
</feature>
<dbReference type="PANTHER" id="PTHR19134">
    <property type="entry name" value="RECEPTOR-TYPE TYROSINE-PROTEIN PHOSPHATASE"/>
    <property type="match status" value="1"/>
</dbReference>
<dbReference type="InterPro" id="IPR000242">
    <property type="entry name" value="PTP_cat"/>
</dbReference>
<proteinExistence type="predicted"/>
<feature type="region of interest" description="Disordered" evidence="1">
    <location>
        <begin position="1212"/>
        <end position="1236"/>
    </location>
</feature>
<evidence type="ECO:0000256" key="2">
    <source>
        <dbReference type="SAM" id="Phobius"/>
    </source>
</evidence>
<keyword evidence="3" id="KW-0732">Signal</keyword>
<accession>A0A1Q3FPZ1</accession>
<feature type="domain" description="Tyrosine-protein phosphatase" evidence="4">
    <location>
        <begin position="983"/>
        <end position="1319"/>
    </location>
</feature>
<dbReference type="CDD" id="cd00047">
    <property type="entry name" value="PTPc"/>
    <property type="match status" value="1"/>
</dbReference>
<dbReference type="SMART" id="SM00194">
    <property type="entry name" value="PTPc"/>
    <property type="match status" value="1"/>
</dbReference>
<dbReference type="EMBL" id="GFDL01005375">
    <property type="protein sequence ID" value="JAV29670.1"/>
    <property type="molecule type" value="Transcribed_RNA"/>
</dbReference>
<feature type="compositionally biased region" description="Polar residues" evidence="1">
    <location>
        <begin position="724"/>
        <end position="749"/>
    </location>
</feature>
<evidence type="ECO:0000259" key="5">
    <source>
        <dbReference type="PROSITE" id="PS50056"/>
    </source>
</evidence>
<feature type="compositionally biased region" description="Pro residues" evidence="1">
    <location>
        <begin position="768"/>
        <end position="784"/>
    </location>
</feature>
<keyword evidence="2" id="KW-0812">Transmembrane</keyword>
<keyword evidence="2" id="KW-0472">Membrane</keyword>
<dbReference type="PANTHER" id="PTHR19134:SF544">
    <property type="entry name" value="IP14232P"/>
    <property type="match status" value="1"/>
</dbReference>
<protein>
    <submittedName>
        <fullName evidence="6">Putative mucin-4</fullName>
    </submittedName>
</protein>
<dbReference type="PRINTS" id="PR00700">
    <property type="entry name" value="PRTYPHPHTASE"/>
</dbReference>
<reference evidence="6" key="1">
    <citation type="submission" date="2017-01" db="EMBL/GenBank/DDBJ databases">
        <title>A deep insight into the sialotranscriptome of adult male and female Cluex tarsalis mosquitoes.</title>
        <authorList>
            <person name="Ribeiro J.M."/>
            <person name="Moreira F."/>
            <person name="Bernard K.A."/>
            <person name="Calvo E."/>
        </authorList>
    </citation>
    <scope>NUCLEOTIDE SEQUENCE</scope>
    <source>
        <strain evidence="6">Kern County</strain>
        <tissue evidence="6">Salivary glands</tissue>
    </source>
</reference>
<evidence type="ECO:0000259" key="4">
    <source>
        <dbReference type="PROSITE" id="PS50055"/>
    </source>
</evidence>
<name>A0A1Q3FPZ1_CULTA</name>
<dbReference type="Pfam" id="PF00102">
    <property type="entry name" value="Y_phosphatase"/>
    <property type="match status" value="2"/>
</dbReference>
<dbReference type="InterPro" id="IPR000387">
    <property type="entry name" value="Tyr_Pase_dom"/>
</dbReference>
<evidence type="ECO:0000313" key="6">
    <source>
        <dbReference type="EMBL" id="JAV29670.1"/>
    </source>
</evidence>
<dbReference type="GO" id="GO:0009653">
    <property type="term" value="P:anatomical structure morphogenesis"/>
    <property type="evidence" value="ECO:0007669"/>
    <property type="project" value="UniProtKB-ARBA"/>
</dbReference>
<feature type="chain" id="PRO_5013089044" evidence="3">
    <location>
        <begin position="36"/>
        <end position="1330"/>
    </location>
</feature>
<evidence type="ECO:0000256" key="1">
    <source>
        <dbReference type="SAM" id="MobiDB-lite"/>
    </source>
</evidence>
<dbReference type="GO" id="GO:0004725">
    <property type="term" value="F:protein tyrosine phosphatase activity"/>
    <property type="evidence" value="ECO:0007669"/>
    <property type="project" value="InterPro"/>
</dbReference>